<dbReference type="eggNOG" id="KOG0085">
    <property type="taxonomic scope" value="Eukaryota"/>
</dbReference>
<comment type="caution">
    <text evidence="5">The sequence shown here is derived from an EMBL/GenBank/DDBJ whole genome shotgun (WGS) entry which is preliminary data.</text>
</comment>
<dbReference type="Proteomes" id="UP000019471">
    <property type="component" value="Unassembled WGS sequence"/>
</dbReference>
<evidence type="ECO:0000313" key="6">
    <source>
        <dbReference type="Proteomes" id="UP000019471"/>
    </source>
</evidence>
<evidence type="ECO:0008006" key="7">
    <source>
        <dbReference type="Google" id="ProtNLM"/>
    </source>
</evidence>
<dbReference type="STRING" id="1182543.W9WUD8"/>
<dbReference type="HOGENOM" id="CLU_1749461_0_0_1"/>
<keyword evidence="3" id="KW-0807">Transducer</keyword>
<proteinExistence type="predicted"/>
<keyword evidence="4" id="KW-0479">Metal-binding</keyword>
<dbReference type="Gene3D" id="3.40.50.300">
    <property type="entry name" value="P-loop containing nucleotide triphosphate hydrolases"/>
    <property type="match status" value="1"/>
</dbReference>
<organism evidence="5 6">
    <name type="scientific">Cladophialophora psammophila CBS 110553</name>
    <dbReference type="NCBI Taxonomy" id="1182543"/>
    <lineage>
        <taxon>Eukaryota</taxon>
        <taxon>Fungi</taxon>
        <taxon>Dikarya</taxon>
        <taxon>Ascomycota</taxon>
        <taxon>Pezizomycotina</taxon>
        <taxon>Eurotiomycetes</taxon>
        <taxon>Chaetothyriomycetidae</taxon>
        <taxon>Chaetothyriales</taxon>
        <taxon>Herpotrichiellaceae</taxon>
        <taxon>Cladophialophora</taxon>
    </lineage>
</organism>
<dbReference type="EMBL" id="AMGX01000007">
    <property type="protein sequence ID" value="EXJ71568.1"/>
    <property type="molecule type" value="Genomic_DNA"/>
</dbReference>
<dbReference type="GO" id="GO:0003924">
    <property type="term" value="F:GTPase activity"/>
    <property type="evidence" value="ECO:0007669"/>
    <property type="project" value="InterPro"/>
</dbReference>
<accession>W9WUD8</accession>
<keyword evidence="1" id="KW-0547">Nucleotide-binding</keyword>
<evidence type="ECO:0000256" key="1">
    <source>
        <dbReference type="ARBA" id="ARBA00022741"/>
    </source>
</evidence>
<keyword evidence="4" id="KW-0460">Magnesium</keyword>
<dbReference type="OrthoDB" id="5817230at2759"/>
<keyword evidence="2" id="KW-0342">GTP-binding</keyword>
<dbReference type="SUPFAM" id="SSF52540">
    <property type="entry name" value="P-loop containing nucleoside triphosphate hydrolases"/>
    <property type="match status" value="1"/>
</dbReference>
<sequence>MSCFLGKEEVERRTGQIQVEKRLKSNQESRRKEVMILLLGTGDPGKSTVLKQLKLNNGGDYCVANGLYFKGVVFTNIVQSTQGTLEAMDVSGISFGNSTADRHAWAIFSQRQKMTAQELFYRSLPRHQGCLGRCGCENVFFAVQRVPSV</sequence>
<protein>
    <recommendedName>
        <fullName evidence="7">Guanine nucleotide-binding protein subunit alpha, other</fullName>
    </recommendedName>
</protein>
<dbReference type="Pfam" id="PF00503">
    <property type="entry name" value="G-alpha"/>
    <property type="match status" value="1"/>
</dbReference>
<dbReference type="GO" id="GO:0046872">
    <property type="term" value="F:metal ion binding"/>
    <property type="evidence" value="ECO:0007669"/>
    <property type="project" value="UniProtKB-KW"/>
</dbReference>
<dbReference type="InterPro" id="IPR027417">
    <property type="entry name" value="P-loop_NTPase"/>
</dbReference>
<reference evidence="5 6" key="1">
    <citation type="submission" date="2013-03" db="EMBL/GenBank/DDBJ databases">
        <title>The Genome Sequence of Cladophialophora psammophila CBS 110553.</title>
        <authorList>
            <consortium name="The Broad Institute Genomics Platform"/>
            <person name="Cuomo C."/>
            <person name="de Hoog S."/>
            <person name="Gorbushina A."/>
            <person name="Walker B."/>
            <person name="Young S.K."/>
            <person name="Zeng Q."/>
            <person name="Gargeya S."/>
            <person name="Fitzgerald M."/>
            <person name="Haas B."/>
            <person name="Abouelleil A."/>
            <person name="Allen A.W."/>
            <person name="Alvarado L."/>
            <person name="Arachchi H.M."/>
            <person name="Berlin A.M."/>
            <person name="Chapman S.B."/>
            <person name="Gainer-Dewar J."/>
            <person name="Goldberg J."/>
            <person name="Griggs A."/>
            <person name="Gujja S."/>
            <person name="Hansen M."/>
            <person name="Howarth C."/>
            <person name="Imamovic A."/>
            <person name="Ireland A."/>
            <person name="Larimer J."/>
            <person name="McCowan C."/>
            <person name="Murphy C."/>
            <person name="Pearson M."/>
            <person name="Poon T.W."/>
            <person name="Priest M."/>
            <person name="Roberts A."/>
            <person name="Saif S."/>
            <person name="Shea T."/>
            <person name="Sisk P."/>
            <person name="Sykes S."/>
            <person name="Wortman J."/>
            <person name="Nusbaum C."/>
            <person name="Birren B."/>
        </authorList>
    </citation>
    <scope>NUCLEOTIDE SEQUENCE [LARGE SCALE GENOMIC DNA]</scope>
    <source>
        <strain evidence="5 6">CBS 110553</strain>
    </source>
</reference>
<dbReference type="AlphaFoldDB" id="W9WUD8"/>
<dbReference type="GO" id="GO:0031683">
    <property type="term" value="F:G-protein beta/gamma-subunit complex binding"/>
    <property type="evidence" value="ECO:0007669"/>
    <property type="project" value="InterPro"/>
</dbReference>
<gene>
    <name evidence="5" type="ORF">A1O5_05376</name>
</gene>
<feature type="binding site" evidence="4">
    <location>
        <position position="47"/>
    </location>
    <ligand>
        <name>Mg(2+)</name>
        <dbReference type="ChEBI" id="CHEBI:18420"/>
    </ligand>
</feature>
<evidence type="ECO:0000256" key="2">
    <source>
        <dbReference type="ARBA" id="ARBA00023134"/>
    </source>
</evidence>
<dbReference type="GO" id="GO:0007186">
    <property type="term" value="P:G protein-coupled receptor signaling pathway"/>
    <property type="evidence" value="ECO:0007669"/>
    <property type="project" value="InterPro"/>
</dbReference>
<evidence type="ECO:0000256" key="4">
    <source>
        <dbReference type="PIRSR" id="PIRSR601019-2"/>
    </source>
</evidence>
<evidence type="ECO:0000256" key="3">
    <source>
        <dbReference type="ARBA" id="ARBA00023224"/>
    </source>
</evidence>
<evidence type="ECO:0000313" key="5">
    <source>
        <dbReference type="EMBL" id="EXJ71568.1"/>
    </source>
</evidence>
<keyword evidence="6" id="KW-1185">Reference proteome</keyword>
<name>W9WUD8_9EURO</name>
<dbReference type="InterPro" id="IPR001019">
    <property type="entry name" value="Gprotein_alpha_su"/>
</dbReference>
<dbReference type="RefSeq" id="XP_007744167.1">
    <property type="nucleotide sequence ID" value="XM_007745977.1"/>
</dbReference>
<dbReference type="GeneID" id="19190094"/>
<dbReference type="GO" id="GO:0005525">
    <property type="term" value="F:GTP binding"/>
    <property type="evidence" value="ECO:0007669"/>
    <property type="project" value="UniProtKB-KW"/>
</dbReference>